<dbReference type="InterPro" id="IPR018062">
    <property type="entry name" value="HTH_AraC-typ_CS"/>
</dbReference>
<dbReference type="InterPro" id="IPR018060">
    <property type="entry name" value="HTH_AraC"/>
</dbReference>
<dbReference type="Pfam" id="PF14525">
    <property type="entry name" value="AraC_binding_2"/>
    <property type="match status" value="1"/>
</dbReference>
<evidence type="ECO:0000313" key="6">
    <source>
        <dbReference type="Proteomes" id="UP000573499"/>
    </source>
</evidence>
<dbReference type="Pfam" id="PF12833">
    <property type="entry name" value="HTH_18"/>
    <property type="match status" value="1"/>
</dbReference>
<dbReference type="Gene3D" id="1.10.10.60">
    <property type="entry name" value="Homeodomain-like"/>
    <property type="match status" value="1"/>
</dbReference>
<dbReference type="InterPro" id="IPR035418">
    <property type="entry name" value="AraC-bd_2"/>
</dbReference>
<dbReference type="Proteomes" id="UP000573499">
    <property type="component" value="Unassembled WGS sequence"/>
</dbReference>
<dbReference type="PANTHER" id="PTHR46796:SF12">
    <property type="entry name" value="HTH-TYPE DNA-BINDING TRANSCRIPTIONAL ACTIVATOR EUTR"/>
    <property type="match status" value="1"/>
</dbReference>
<dbReference type="PROSITE" id="PS00041">
    <property type="entry name" value="HTH_ARAC_FAMILY_1"/>
    <property type="match status" value="1"/>
</dbReference>
<evidence type="ECO:0000256" key="3">
    <source>
        <dbReference type="ARBA" id="ARBA00023163"/>
    </source>
</evidence>
<gene>
    <name evidence="5" type="ORF">H3H39_21695</name>
</gene>
<evidence type="ECO:0000259" key="4">
    <source>
        <dbReference type="PROSITE" id="PS01124"/>
    </source>
</evidence>
<dbReference type="AlphaFoldDB" id="A0A7W2FDD3"/>
<dbReference type="SUPFAM" id="SSF46689">
    <property type="entry name" value="Homeodomain-like"/>
    <property type="match status" value="2"/>
</dbReference>
<dbReference type="PROSITE" id="PS01124">
    <property type="entry name" value="HTH_ARAC_FAMILY_2"/>
    <property type="match status" value="1"/>
</dbReference>
<name>A0A7W2FDD3_9BURK</name>
<feature type="domain" description="HTH araC/xylS-type" evidence="4">
    <location>
        <begin position="230"/>
        <end position="331"/>
    </location>
</feature>
<dbReference type="GO" id="GO:0043565">
    <property type="term" value="F:sequence-specific DNA binding"/>
    <property type="evidence" value="ECO:0007669"/>
    <property type="project" value="InterPro"/>
</dbReference>
<keyword evidence="2" id="KW-0238">DNA-binding</keyword>
<reference evidence="5 6" key="1">
    <citation type="submission" date="2020-07" db="EMBL/GenBank/DDBJ databases">
        <title>Novel species isolated from subtropical streams in China.</title>
        <authorList>
            <person name="Lu H."/>
        </authorList>
    </citation>
    <scope>NUCLEOTIDE SEQUENCE [LARGE SCALE GENOMIC DNA]</scope>
    <source>
        <strain evidence="5 6">LX47W</strain>
    </source>
</reference>
<dbReference type="EMBL" id="JACEZU010000012">
    <property type="protein sequence ID" value="MBA5689662.1"/>
    <property type="molecule type" value="Genomic_DNA"/>
</dbReference>
<dbReference type="SMART" id="SM00342">
    <property type="entry name" value="HTH_ARAC"/>
    <property type="match status" value="1"/>
</dbReference>
<dbReference type="GO" id="GO:0003700">
    <property type="term" value="F:DNA-binding transcription factor activity"/>
    <property type="evidence" value="ECO:0007669"/>
    <property type="project" value="InterPro"/>
</dbReference>
<accession>A0A7W2FDD3</accession>
<proteinExistence type="predicted"/>
<keyword evidence="6" id="KW-1185">Reference proteome</keyword>
<evidence type="ECO:0000313" key="5">
    <source>
        <dbReference type="EMBL" id="MBA5689662.1"/>
    </source>
</evidence>
<dbReference type="PANTHER" id="PTHR46796">
    <property type="entry name" value="HTH-TYPE TRANSCRIPTIONAL ACTIVATOR RHAS-RELATED"/>
    <property type="match status" value="1"/>
</dbReference>
<protein>
    <submittedName>
        <fullName evidence="5">AraC family transcriptional regulator</fullName>
    </submittedName>
</protein>
<keyword evidence="3" id="KW-0804">Transcription</keyword>
<dbReference type="InterPro" id="IPR009057">
    <property type="entry name" value="Homeodomain-like_sf"/>
</dbReference>
<dbReference type="InterPro" id="IPR050204">
    <property type="entry name" value="AraC_XylS_family_regulators"/>
</dbReference>
<comment type="caution">
    <text evidence="5">The sequence shown here is derived from an EMBL/GenBank/DDBJ whole genome shotgun (WGS) entry which is preliminary data.</text>
</comment>
<evidence type="ECO:0000256" key="2">
    <source>
        <dbReference type="ARBA" id="ARBA00023125"/>
    </source>
</evidence>
<organism evidence="5 6">
    <name type="scientific">Rugamonas apoptosis</name>
    <dbReference type="NCBI Taxonomy" id="2758570"/>
    <lineage>
        <taxon>Bacteria</taxon>
        <taxon>Pseudomonadati</taxon>
        <taxon>Pseudomonadota</taxon>
        <taxon>Betaproteobacteria</taxon>
        <taxon>Burkholderiales</taxon>
        <taxon>Oxalobacteraceae</taxon>
        <taxon>Telluria group</taxon>
        <taxon>Rugamonas</taxon>
    </lineage>
</organism>
<keyword evidence="1" id="KW-0805">Transcription regulation</keyword>
<evidence type="ECO:0000256" key="1">
    <source>
        <dbReference type="ARBA" id="ARBA00023015"/>
    </source>
</evidence>
<sequence>MAHCTFPSVTPADSVLSAYGLCQTSDVEEARSVGEHIFCKNTIYSRDPQFNTRVNYRRAGNLGVGRMTYGGETIIDPDVMESFALIQIPIRGRELIECDGNAMLFESEQGAVLNAHTRTRIHHMPNTEKIIVRVDKDVIKHQCQQHLGRTLQKDVEFKMEMALDTPDGRNFVQALAWMCDVLSGSDKLSPLLSKQLETTFVGMLLNCQQNNYSAELHEDKGQSIAPSFIKRIEHYIEEHAHEPISVVDLAEHAGVSTRSLFSGFRRFRNISPMHYLKEVRLRRVHDELLHTHSSSATVTAVAFRWGFSHLGHFTTDYKRRFGETPSETLMRS</sequence>